<evidence type="ECO:0000259" key="3">
    <source>
        <dbReference type="PROSITE" id="PS50305"/>
    </source>
</evidence>
<evidence type="ECO:0000313" key="4">
    <source>
        <dbReference type="EMBL" id="KAF0732276.1"/>
    </source>
</evidence>
<reference evidence="4 5" key="1">
    <citation type="submission" date="2019-07" db="EMBL/GenBank/DDBJ databases">
        <title>Genomics analysis of Aphanomyces spp. identifies a new class of oomycete effector associated with host adaptation.</title>
        <authorList>
            <person name="Gaulin E."/>
        </authorList>
    </citation>
    <scope>NUCLEOTIDE SEQUENCE [LARGE SCALE GENOMIC DNA]</scope>
    <source>
        <strain evidence="4 5">ATCC 201684</strain>
    </source>
</reference>
<sequence>MVDPAVIRAAAEKIARADYLLVATGAGFSADSGLPVYMDIATVDAYKKMGVEYHDLCDPCWIQDDLAVFYGFWGDCFNMYRDVTPHAGYEILQRWKARLCDKDSTTLAAIMESADMGTATTEPFFSYTSNVDAHFSHFFRPNEIYEIHGNTEHWQCSSGSCAKIWQLPSDFRFPINKETMLAEGTDSIEFLQCEECGAPARPNILMFQDSTWLENNEDDERYREWLSAVFHSLNRDEDKRLVILEIGCGTRVPSVRIQSEHVLRMALRKTVHTFSSLGEYQVHLIRVNPVMEEDVYQWRSGKHAPPILKIEDFGLATLKAIDDELDAMDT</sequence>
<dbReference type="Gene3D" id="3.40.50.1220">
    <property type="entry name" value="TPP-binding domain"/>
    <property type="match status" value="1"/>
</dbReference>
<dbReference type="InterPro" id="IPR026590">
    <property type="entry name" value="Ssirtuin_cat_dom"/>
</dbReference>
<keyword evidence="2" id="KW-0479">Metal-binding</keyword>
<feature type="binding site" evidence="2">
    <location>
        <position position="193"/>
    </location>
    <ligand>
        <name>Zn(2+)</name>
        <dbReference type="ChEBI" id="CHEBI:29105"/>
    </ligand>
</feature>
<evidence type="ECO:0000256" key="2">
    <source>
        <dbReference type="PROSITE-ProRule" id="PRU00236"/>
    </source>
</evidence>
<dbReference type="GO" id="GO:0046872">
    <property type="term" value="F:metal ion binding"/>
    <property type="evidence" value="ECO:0007669"/>
    <property type="project" value="UniProtKB-KW"/>
</dbReference>
<gene>
    <name evidence="4" type="ORF">Ae201684_010567</name>
</gene>
<evidence type="ECO:0000313" key="5">
    <source>
        <dbReference type="Proteomes" id="UP000481153"/>
    </source>
</evidence>
<dbReference type="Proteomes" id="UP000481153">
    <property type="component" value="Unassembled WGS sequence"/>
</dbReference>
<feature type="active site" description="Proton acceptor" evidence="2">
    <location>
        <position position="148"/>
    </location>
</feature>
<dbReference type="PANTHER" id="PTHR48252:SF77">
    <property type="entry name" value="HISTONE DEACETYLASE DOMAIN-CONTAINING PROTEIN"/>
    <property type="match status" value="1"/>
</dbReference>
<feature type="binding site" evidence="2">
    <location>
        <position position="161"/>
    </location>
    <ligand>
        <name>Zn(2+)</name>
        <dbReference type="ChEBI" id="CHEBI:29105"/>
    </ligand>
</feature>
<accession>A0A6G0WXP5</accession>
<dbReference type="PANTHER" id="PTHR48252">
    <property type="entry name" value="HISTONE DEACETYLASE 2-RELATED"/>
    <property type="match status" value="1"/>
</dbReference>
<keyword evidence="1" id="KW-0520">NAD</keyword>
<proteinExistence type="predicted"/>
<dbReference type="InterPro" id="IPR029035">
    <property type="entry name" value="DHS-like_NAD/FAD-binding_dom"/>
</dbReference>
<dbReference type="VEuPathDB" id="FungiDB:AeMF1_000325"/>
<feature type="domain" description="Deacetylase sirtuin-type" evidence="3">
    <location>
        <begin position="1"/>
        <end position="330"/>
    </location>
</feature>
<feature type="binding site" evidence="2">
    <location>
        <position position="196"/>
    </location>
    <ligand>
        <name>Zn(2+)</name>
        <dbReference type="ChEBI" id="CHEBI:29105"/>
    </ligand>
</feature>
<evidence type="ECO:0000256" key="1">
    <source>
        <dbReference type="ARBA" id="ARBA00023027"/>
    </source>
</evidence>
<organism evidence="4 5">
    <name type="scientific">Aphanomyces euteiches</name>
    <dbReference type="NCBI Taxonomy" id="100861"/>
    <lineage>
        <taxon>Eukaryota</taxon>
        <taxon>Sar</taxon>
        <taxon>Stramenopiles</taxon>
        <taxon>Oomycota</taxon>
        <taxon>Saprolegniomycetes</taxon>
        <taxon>Saprolegniales</taxon>
        <taxon>Verrucalvaceae</taxon>
        <taxon>Aphanomyces</taxon>
    </lineage>
</organism>
<name>A0A6G0WXP5_9STRA</name>
<feature type="binding site" evidence="2">
    <location>
        <position position="156"/>
    </location>
    <ligand>
        <name>Zn(2+)</name>
        <dbReference type="ChEBI" id="CHEBI:29105"/>
    </ligand>
</feature>
<comment type="caution">
    <text evidence="4">The sequence shown here is derived from an EMBL/GenBank/DDBJ whole genome shotgun (WGS) entry which is preliminary data.</text>
</comment>
<dbReference type="SUPFAM" id="SSF52467">
    <property type="entry name" value="DHS-like NAD/FAD-binding domain"/>
    <property type="match status" value="1"/>
</dbReference>
<dbReference type="PROSITE" id="PS50305">
    <property type="entry name" value="SIRTUIN"/>
    <property type="match status" value="1"/>
</dbReference>
<keyword evidence="2" id="KW-0862">Zinc</keyword>
<keyword evidence="5" id="KW-1185">Reference proteome</keyword>
<dbReference type="AlphaFoldDB" id="A0A6G0WXP5"/>
<protein>
    <recommendedName>
        <fullName evidence="3">Deacetylase sirtuin-type domain-containing protein</fullName>
    </recommendedName>
</protein>
<dbReference type="EMBL" id="VJMJ01000135">
    <property type="protein sequence ID" value="KAF0732276.1"/>
    <property type="molecule type" value="Genomic_DNA"/>
</dbReference>